<evidence type="ECO:0000256" key="1">
    <source>
        <dbReference type="ARBA" id="ARBA00022793"/>
    </source>
</evidence>
<evidence type="ECO:0000313" key="6">
    <source>
        <dbReference type="Proteomes" id="UP000593601"/>
    </source>
</evidence>
<dbReference type="GO" id="GO:0008654">
    <property type="term" value="P:phospholipid biosynthetic process"/>
    <property type="evidence" value="ECO:0007669"/>
    <property type="project" value="InterPro"/>
</dbReference>
<keyword evidence="4" id="KW-0670">Pyruvate</keyword>
<evidence type="ECO:0000256" key="2">
    <source>
        <dbReference type="ARBA" id="ARBA00023145"/>
    </source>
</evidence>
<evidence type="ECO:0000256" key="3">
    <source>
        <dbReference type="ARBA" id="ARBA00023239"/>
    </source>
</evidence>
<name>A0A7M2RL24_9FIRM</name>
<dbReference type="InterPro" id="IPR003817">
    <property type="entry name" value="PS_Dcarbxylase"/>
</dbReference>
<keyword evidence="2" id="KW-0865">Zymogen</keyword>
<reference evidence="5 6" key="1">
    <citation type="submission" date="2020-10" db="EMBL/GenBank/DDBJ databases">
        <title>Blautia liquoris sp.nov., isolated from the mud in a fermentation cellar used for the production of Chinese strong-flavoured liquor.</title>
        <authorList>
            <person name="Lu L."/>
        </authorList>
    </citation>
    <scope>NUCLEOTIDE SEQUENCE [LARGE SCALE GENOMIC DNA]</scope>
    <source>
        <strain evidence="5 6">LZLJ-3</strain>
    </source>
</reference>
<keyword evidence="6" id="KW-1185">Reference proteome</keyword>
<evidence type="ECO:0000256" key="4">
    <source>
        <dbReference type="ARBA" id="ARBA00023317"/>
    </source>
</evidence>
<protein>
    <submittedName>
        <fullName evidence="5">Phosphatidylserine decarboxylase</fullName>
    </submittedName>
</protein>
<keyword evidence="1" id="KW-0210">Decarboxylase</keyword>
<evidence type="ECO:0000313" key="5">
    <source>
        <dbReference type="EMBL" id="QOV20838.1"/>
    </source>
</evidence>
<organism evidence="5 6">
    <name type="scientific">Blautia liquoris</name>
    <dbReference type="NCBI Taxonomy" id="2779518"/>
    <lineage>
        <taxon>Bacteria</taxon>
        <taxon>Bacillati</taxon>
        <taxon>Bacillota</taxon>
        <taxon>Clostridia</taxon>
        <taxon>Lachnospirales</taxon>
        <taxon>Lachnospiraceae</taxon>
        <taxon>Blautia</taxon>
    </lineage>
</organism>
<dbReference type="RefSeq" id="WP_193737152.1">
    <property type="nucleotide sequence ID" value="NZ_CP063304.1"/>
</dbReference>
<dbReference type="PANTHER" id="PTHR10067">
    <property type="entry name" value="PHOSPHATIDYLSERINE DECARBOXYLASE"/>
    <property type="match status" value="1"/>
</dbReference>
<keyword evidence="3" id="KW-0456">Lyase</keyword>
<sequence>MTIDRKGNICNDNLRQDHFLEFLYGHALTRILIRPMVTQTFSKIGGWLMTTRISAFFVPYFVRKNHIELSQYEAEKYQSFNDFFTRRVKKQYRPFAEEKSSFISPCDGRVTVCKITKDSSFYIKQTVYTLHGLLKSKNLAKKFEGGYAWILRLSVDDYHRYIYVDDGIKSNNYKIFGVFHTVNPVANDYYPIYKENTREYSLLKSENFGTVLMMEVGAMLVGKIENNDEAAKVHRGGEKGNFAFGGSTIILLTTKKRVVPDQDILSNSKKHIETKVLMGQQIGRKGR</sequence>
<dbReference type="Proteomes" id="UP000593601">
    <property type="component" value="Chromosome"/>
</dbReference>
<dbReference type="AlphaFoldDB" id="A0A7M2RL24"/>
<proteinExistence type="predicted"/>
<accession>A0A7M2RL24</accession>
<dbReference type="KEGG" id="bliq:INP51_07970"/>
<dbReference type="PANTHER" id="PTHR10067:SF17">
    <property type="entry name" value="PHOSPHATIDYLSERINE DECARBOXYLASE PROENZYME 2"/>
    <property type="match status" value="1"/>
</dbReference>
<dbReference type="EMBL" id="CP063304">
    <property type="protein sequence ID" value="QOV20838.1"/>
    <property type="molecule type" value="Genomic_DNA"/>
</dbReference>
<dbReference type="GO" id="GO:0004609">
    <property type="term" value="F:phosphatidylserine decarboxylase activity"/>
    <property type="evidence" value="ECO:0007669"/>
    <property type="project" value="InterPro"/>
</dbReference>
<dbReference type="Pfam" id="PF02666">
    <property type="entry name" value="PS_Dcarbxylase"/>
    <property type="match status" value="1"/>
</dbReference>
<gene>
    <name evidence="5" type="ORF">INP51_07970</name>
</gene>